<feature type="domain" description="VWFD" evidence="12">
    <location>
        <begin position="1"/>
        <end position="149"/>
    </location>
</feature>
<evidence type="ECO:0000259" key="12">
    <source>
        <dbReference type="PROSITE" id="PS51233"/>
    </source>
</evidence>
<evidence type="ECO:0000256" key="9">
    <source>
        <dbReference type="SAM" id="MobiDB-lite"/>
    </source>
</evidence>
<dbReference type="PANTHER" id="PTHR11339:SF408">
    <property type="entry name" value="MUCIN-5B"/>
    <property type="match status" value="1"/>
</dbReference>
<comment type="caution">
    <text evidence="8">Lacks conserved residue(s) required for the propagation of feature annotation.</text>
</comment>
<evidence type="ECO:0000313" key="14">
    <source>
        <dbReference type="Proteomes" id="UP000010552"/>
    </source>
</evidence>
<evidence type="ECO:0000256" key="2">
    <source>
        <dbReference type="ARBA" id="ARBA00022525"/>
    </source>
</evidence>
<keyword evidence="3" id="KW-0732">Signal</keyword>
<sequence>MPRVGAVRGTLAPKPGTVCPALLEAALLLGLCSVSAPLGRGATGSGACPPAFLPTCGPTAGPTVHLGCLQVHWVLPGGTGGPRSPFPGQAAPRSASPMRPSVSAPQGKVCGLCGNFDDNAANDFTTRSQSVVGDALEFGNSWKFSPSCPDAPAPRDPCAANPYRKSWAQKQCSIINSPTFAACRSQVDPAKYYEACVSDACACDSGGDCECFCTAVAAYAQACRDVGVCVSWRTPDVCPLFCDYYNPQGECEWHYQPCGAPCLRTCRNPSGRCLMDVPGLEGCYPRCPPSKPFFSEDQMKCVAQCGCYGQDGNHYDVGASVPTTENCQSWSYSYGDVIYNTTDGLGACLVAVCGNNGTIIRRAMECPRTFSTTPFTFTSTAAPPSTTGLAPTLSAVCVREVCRWSTWYDSNHPEPGMGGGDFETFANLRQKGHQVCPAPAGIECRARQLPDMPLEQLGQKVECSQQQGLTCLNSEQSPPLCHNYELRVLCCDLVPCSTTPGLGTSQEPTPGSLPTPTPTLQATTALTSQTQSTSPATTETRGASSSVAPGTTCQPRCWWTEWFDADYPTSEEAGGDIESYDKIRSAGGTVCEWPQDIECRAENFPDRSPEELGQHVHCDPRFGLVCRNDKQTTPGSPSTGRSSGAALPSSPLKPSSSSPTPGPLTPGACTQQCVWTDWFDEDYPTPGPSGGDFETFEVLRLAGHVFCEHPEDIECRSERAPAMSLAGVGQVVQCNVSFGLVCRNRDQPGPVPYCHNFHVRLLCCALHCGPSLRTTVAPPPSAETPSRRPPFSASSTPRPVLSSRGPTASPMPPSPATPCRCRAFGQLFLPGECGAPRSLPAPNASVPCPRSSALSQAPPSVPLADPVTVSSTGDVVYNRTDSAGCHFYAVCNPHCELDRFQGACPTSSPPEPSSSVPPTSAARGCDLVDPPRQVNETWTLKDCTVAKCEGDNHIALLEPKPVAKVTCVNGHTPIKVQSPQDPCEYHYECECSCSGWGSKYRTFDGTSYSFRGNCTHVLVREIHPRFGNFSVLLNSYYCAAPAAPRSCPRALIIHYGSTEIVLSTTTDAGREESLILFDHVRVRSGYSRDGVSVSVTANSTMHVDIPAIGASITMHGQAFQILLSYSHFSYNTEGQCGTCTNNKTDDCRQPDGTMAPTCQDMAHGWLVPESSKDGCWAPTGSPPTASSLPPAPTTPSASTCPPAPLCEVMLSQVFAECHSLIPPDPFFRTCVSDSCQAGPVPCQTLEAYAALCRARGACSDWRNATNGLCDLTCPPGKVYKPCGPVQPMSCDSRNHSLENTGLAEGCFCPDGHILFNSYTDVCVPTCHYPLPPPSSNPFVWSPAKPPPRHPEFSGSFSSRNCQACECDEGSVAVHCVPVRCEAHRPPPECSQAGFVSMSRPQADNPCCSETLCVCNATTCPQGPPECGPGEELTRTLEEGGCCPTFACRPKLCTYNDTVYGVGATFPATVPCHTCTCLSVDTQGPTVQCKEDTCNTTCPQGSEYVRAAGHCCGECVRTACLTPDGGLVQPNETWVDSRVDNCTEYRCQDESGVHMLTPRPVTCRDVSSCRVHVNRTILRHGDCEAVVNVTFCEGSCPGVSKYSAEAQAMQRQCTCCQETEAHQQAVTMQCRDGTAVQRTYTHVDACGCAPSCASSPVAPEDSTPVLLS</sequence>
<feature type="compositionally biased region" description="Low complexity" evidence="9">
    <location>
        <begin position="525"/>
        <end position="538"/>
    </location>
</feature>
<accession>L5KPF9</accession>
<dbReference type="GO" id="GO:0005615">
    <property type="term" value="C:extracellular space"/>
    <property type="evidence" value="ECO:0007669"/>
    <property type="project" value="TreeGrafter"/>
</dbReference>
<feature type="compositionally biased region" description="Polar residues" evidence="9">
    <location>
        <begin position="539"/>
        <end position="550"/>
    </location>
</feature>
<feature type="disulfide bond" evidence="8">
    <location>
        <begin position="1595"/>
        <end position="1647"/>
    </location>
</feature>
<dbReference type="GO" id="GO:0031012">
    <property type="term" value="C:extracellular matrix"/>
    <property type="evidence" value="ECO:0007669"/>
    <property type="project" value="TreeGrafter"/>
</dbReference>
<feature type="domain" description="VWFD" evidence="12">
    <location>
        <begin position="991"/>
        <end position="1176"/>
    </location>
</feature>
<evidence type="ECO:0000256" key="8">
    <source>
        <dbReference type="PROSITE-ProRule" id="PRU00039"/>
    </source>
</evidence>
<reference evidence="14" key="1">
    <citation type="journal article" date="2013" name="Science">
        <title>Comparative analysis of bat genomes provides insight into the evolution of flight and immunity.</title>
        <authorList>
            <person name="Zhang G."/>
            <person name="Cowled C."/>
            <person name="Shi Z."/>
            <person name="Huang Z."/>
            <person name="Bishop-Lilly K.A."/>
            <person name="Fang X."/>
            <person name="Wynne J.W."/>
            <person name="Xiong Z."/>
            <person name="Baker M.L."/>
            <person name="Zhao W."/>
            <person name="Tachedjian M."/>
            <person name="Zhu Y."/>
            <person name="Zhou P."/>
            <person name="Jiang X."/>
            <person name="Ng J."/>
            <person name="Yang L."/>
            <person name="Wu L."/>
            <person name="Xiao J."/>
            <person name="Feng Y."/>
            <person name="Chen Y."/>
            <person name="Sun X."/>
            <person name="Zhang Y."/>
            <person name="Marsh G.A."/>
            <person name="Crameri G."/>
            <person name="Broder C.C."/>
            <person name="Frey K.G."/>
            <person name="Wang L.F."/>
            <person name="Wang J."/>
        </authorList>
    </citation>
    <scope>NUCLEOTIDE SEQUENCE [LARGE SCALE GENOMIC DNA]</scope>
</reference>
<dbReference type="Pfam" id="PF13330">
    <property type="entry name" value="Mucin2_WxxW"/>
    <property type="match status" value="3"/>
</dbReference>
<dbReference type="PROSITE" id="PS01208">
    <property type="entry name" value="VWFC_1"/>
    <property type="match status" value="1"/>
</dbReference>
<dbReference type="InterPro" id="IPR001007">
    <property type="entry name" value="VWF_dom"/>
</dbReference>
<dbReference type="CDD" id="cd19941">
    <property type="entry name" value="TIL"/>
    <property type="match status" value="1"/>
</dbReference>
<dbReference type="SMART" id="SM00832">
    <property type="entry name" value="C8"/>
    <property type="match status" value="2"/>
</dbReference>
<dbReference type="SMART" id="SM00216">
    <property type="entry name" value="VWD"/>
    <property type="match status" value="1"/>
</dbReference>
<keyword evidence="4" id="KW-0677">Repeat</keyword>
<dbReference type="SMART" id="SM00214">
    <property type="entry name" value="VWC"/>
    <property type="match status" value="2"/>
</dbReference>
<evidence type="ECO:0000256" key="6">
    <source>
        <dbReference type="ARBA" id="ARBA00023157"/>
    </source>
</evidence>
<dbReference type="InterPro" id="IPR001846">
    <property type="entry name" value="VWF_type-D"/>
</dbReference>
<dbReference type="Pfam" id="PF00094">
    <property type="entry name" value="VWD"/>
    <property type="match status" value="2"/>
</dbReference>
<dbReference type="Proteomes" id="UP000010552">
    <property type="component" value="Unassembled WGS sequence"/>
</dbReference>
<name>L5KPF9_PTEAL</name>
<feature type="disulfide bond" evidence="8">
    <location>
        <begin position="1591"/>
        <end position="1645"/>
    </location>
</feature>
<dbReference type="PROSITE" id="PS51233">
    <property type="entry name" value="VWFD"/>
    <property type="match status" value="2"/>
</dbReference>
<protein>
    <submittedName>
        <fullName evidence="13">Mucin-5B</fullName>
    </submittedName>
</protein>
<keyword evidence="2" id="KW-0964">Secreted</keyword>
<dbReference type="InterPro" id="IPR058753">
    <property type="entry name" value="TIL_OTOGL_Mucin"/>
</dbReference>
<organism evidence="13 14">
    <name type="scientific">Pteropus alecto</name>
    <name type="common">Black flying fox</name>
    <dbReference type="NCBI Taxonomy" id="9402"/>
    <lineage>
        <taxon>Eukaryota</taxon>
        <taxon>Metazoa</taxon>
        <taxon>Chordata</taxon>
        <taxon>Craniata</taxon>
        <taxon>Vertebrata</taxon>
        <taxon>Euteleostomi</taxon>
        <taxon>Mammalia</taxon>
        <taxon>Eutheria</taxon>
        <taxon>Laurasiatheria</taxon>
        <taxon>Chiroptera</taxon>
        <taxon>Yinpterochiroptera</taxon>
        <taxon>Pteropodoidea</taxon>
        <taxon>Pteropodidae</taxon>
        <taxon>Pteropodinae</taxon>
        <taxon>Pteropus</taxon>
    </lineage>
</organism>
<dbReference type="InParanoid" id="L5KPF9"/>
<dbReference type="InterPro" id="IPR050780">
    <property type="entry name" value="Mucin_vWF_Thrombospondin_sf"/>
</dbReference>
<dbReference type="InterPro" id="IPR025155">
    <property type="entry name" value="WxxW_domain"/>
</dbReference>
<proteinExistence type="predicted"/>
<feature type="domain" description="CTCK" evidence="10">
    <location>
        <begin position="1562"/>
        <end position="1652"/>
    </location>
</feature>
<evidence type="ECO:0000259" key="11">
    <source>
        <dbReference type="PROSITE" id="PS50184"/>
    </source>
</evidence>
<feature type="region of interest" description="Disordered" evidence="9">
    <location>
        <begin position="776"/>
        <end position="814"/>
    </location>
</feature>
<keyword evidence="14" id="KW-1185">Reference proteome</keyword>
<evidence type="ECO:0000256" key="5">
    <source>
        <dbReference type="ARBA" id="ARBA00023008"/>
    </source>
</evidence>
<keyword evidence="6 8" id="KW-1015">Disulfide bond</keyword>
<dbReference type="PROSITE" id="PS01225">
    <property type="entry name" value="CTCK_2"/>
    <property type="match status" value="1"/>
</dbReference>
<evidence type="ECO:0000313" key="13">
    <source>
        <dbReference type="EMBL" id="ELK13197.1"/>
    </source>
</evidence>
<dbReference type="STRING" id="9402.L5KPF9"/>
<dbReference type="InterPro" id="IPR006207">
    <property type="entry name" value="Cys_knot_C"/>
</dbReference>
<dbReference type="SUPFAM" id="SSF57567">
    <property type="entry name" value="Serine protease inhibitors"/>
    <property type="match status" value="2"/>
</dbReference>
<dbReference type="InterPro" id="IPR036084">
    <property type="entry name" value="Ser_inhib-like_sf"/>
</dbReference>
<evidence type="ECO:0000256" key="1">
    <source>
        <dbReference type="ARBA" id="ARBA00004613"/>
    </source>
</evidence>
<dbReference type="PROSITE" id="PS50184">
    <property type="entry name" value="VWFC_2"/>
    <property type="match status" value="1"/>
</dbReference>
<feature type="compositionally biased region" description="Low complexity" evidence="9">
    <location>
        <begin position="632"/>
        <end position="659"/>
    </location>
</feature>
<dbReference type="EMBL" id="KB030625">
    <property type="protein sequence ID" value="ELK13197.1"/>
    <property type="molecule type" value="Genomic_DNA"/>
</dbReference>
<keyword evidence="7" id="KW-0325">Glycoprotein</keyword>
<gene>
    <name evidence="13" type="ORF">PAL_GLEAN10011184</name>
</gene>
<feature type="region of interest" description="Disordered" evidence="9">
    <location>
        <begin position="80"/>
        <end position="103"/>
    </location>
</feature>
<dbReference type="Gene3D" id="2.10.25.10">
    <property type="entry name" value="Laminin"/>
    <property type="match status" value="1"/>
</dbReference>
<evidence type="ECO:0000256" key="7">
    <source>
        <dbReference type="ARBA" id="ARBA00023180"/>
    </source>
</evidence>
<evidence type="ECO:0000256" key="4">
    <source>
        <dbReference type="ARBA" id="ARBA00022737"/>
    </source>
</evidence>
<dbReference type="InterPro" id="IPR014853">
    <property type="entry name" value="VWF/SSPO/ZAN-like_Cys-rich_dom"/>
</dbReference>
<comment type="subcellular location">
    <subcellularLocation>
        <location evidence="1">Secreted</location>
    </subcellularLocation>
</comment>
<dbReference type="Pfam" id="PF08742">
    <property type="entry name" value="C8"/>
    <property type="match status" value="2"/>
</dbReference>
<dbReference type="PROSITE" id="PS01185">
    <property type="entry name" value="CTCK_1"/>
    <property type="match status" value="1"/>
</dbReference>
<feature type="region of interest" description="Disordered" evidence="9">
    <location>
        <begin position="525"/>
        <end position="550"/>
    </location>
</feature>
<feature type="domain" description="VWFC" evidence="11">
    <location>
        <begin position="1450"/>
        <end position="1515"/>
    </location>
</feature>
<keyword evidence="5" id="KW-0186">Copper</keyword>
<dbReference type="SMART" id="SM00041">
    <property type="entry name" value="CT"/>
    <property type="match status" value="1"/>
</dbReference>
<evidence type="ECO:0000259" key="10">
    <source>
        <dbReference type="PROSITE" id="PS01225"/>
    </source>
</evidence>
<dbReference type="Pfam" id="PF25962">
    <property type="entry name" value="TIL_OTOGL_Mucin"/>
    <property type="match status" value="1"/>
</dbReference>
<evidence type="ECO:0000256" key="3">
    <source>
        <dbReference type="ARBA" id="ARBA00022729"/>
    </source>
</evidence>
<feature type="region of interest" description="Disordered" evidence="9">
    <location>
        <begin position="628"/>
        <end position="665"/>
    </location>
</feature>
<dbReference type="PANTHER" id="PTHR11339">
    <property type="entry name" value="EXTRACELLULAR MATRIX GLYCOPROTEIN RELATED"/>
    <property type="match status" value="1"/>
</dbReference>